<dbReference type="EMBL" id="DF836786">
    <property type="protein sequence ID" value="GAN11181.1"/>
    <property type="molecule type" value="Genomic_DNA"/>
</dbReference>
<dbReference type="GO" id="GO:0051260">
    <property type="term" value="P:protein homooligomerization"/>
    <property type="evidence" value="ECO:0007669"/>
    <property type="project" value="InterPro"/>
</dbReference>
<dbReference type="Pfam" id="PF02214">
    <property type="entry name" value="BTB_2"/>
    <property type="match status" value="1"/>
</dbReference>
<dbReference type="CDD" id="cd18316">
    <property type="entry name" value="BTB_POZ_KCTD-like"/>
    <property type="match status" value="1"/>
</dbReference>
<accession>A0A0C9MK51</accession>
<dbReference type="AlphaFoldDB" id="A0A0C9MK51"/>
<dbReference type="OrthoDB" id="2414723at2759"/>
<protein>
    <recommendedName>
        <fullName evidence="1">BTB domain-containing protein</fullName>
    </recommendedName>
</protein>
<reference evidence="2" key="1">
    <citation type="submission" date="2014-09" db="EMBL/GenBank/DDBJ databases">
        <title>Draft genome sequence of an oleaginous Mucoromycotina fungus Mucor ambiguus NBRC6742.</title>
        <authorList>
            <person name="Takeda I."/>
            <person name="Yamane N."/>
            <person name="Morita T."/>
            <person name="Tamano K."/>
            <person name="Machida M."/>
            <person name="Baker S."/>
            <person name="Koike H."/>
        </authorList>
    </citation>
    <scope>NUCLEOTIDE SEQUENCE</scope>
    <source>
        <strain evidence="2">NBRC 6742</strain>
    </source>
</reference>
<dbReference type="PANTHER" id="PTHR14499:SF136">
    <property type="entry name" value="GH08630P"/>
    <property type="match status" value="1"/>
</dbReference>
<dbReference type="SUPFAM" id="SSF54695">
    <property type="entry name" value="POZ domain"/>
    <property type="match status" value="1"/>
</dbReference>
<dbReference type="Proteomes" id="UP000053815">
    <property type="component" value="Unassembled WGS sequence"/>
</dbReference>
<proteinExistence type="predicted"/>
<evidence type="ECO:0000313" key="3">
    <source>
        <dbReference type="Proteomes" id="UP000053815"/>
    </source>
</evidence>
<dbReference type="InterPro" id="IPR003131">
    <property type="entry name" value="T1-type_BTB"/>
</dbReference>
<dbReference type="Gene3D" id="3.30.710.10">
    <property type="entry name" value="Potassium Channel Kv1.1, Chain A"/>
    <property type="match status" value="1"/>
</dbReference>
<evidence type="ECO:0000259" key="1">
    <source>
        <dbReference type="SMART" id="SM00225"/>
    </source>
</evidence>
<feature type="domain" description="BTB" evidence="1">
    <location>
        <begin position="18"/>
        <end position="115"/>
    </location>
</feature>
<name>A0A0C9MK51_9FUNG</name>
<dbReference type="InterPro" id="IPR011333">
    <property type="entry name" value="SKP1/BTB/POZ_sf"/>
</dbReference>
<dbReference type="SMART" id="SM00225">
    <property type="entry name" value="BTB"/>
    <property type="match status" value="1"/>
</dbReference>
<evidence type="ECO:0000313" key="2">
    <source>
        <dbReference type="EMBL" id="GAN11181.1"/>
    </source>
</evidence>
<organism evidence="2">
    <name type="scientific">Mucor ambiguus</name>
    <dbReference type="NCBI Taxonomy" id="91626"/>
    <lineage>
        <taxon>Eukaryota</taxon>
        <taxon>Fungi</taxon>
        <taxon>Fungi incertae sedis</taxon>
        <taxon>Mucoromycota</taxon>
        <taxon>Mucoromycotina</taxon>
        <taxon>Mucoromycetes</taxon>
        <taxon>Mucorales</taxon>
        <taxon>Mucorineae</taxon>
        <taxon>Mucoraceae</taxon>
        <taxon>Mucor</taxon>
    </lineage>
</organism>
<sequence length="198" mass="23033">MGGNHLRNNQQQHINPTTLIHLNVGGKRFVSTYETLRGCKYLDNLIKSNSKNPETLPEIFINRDGSLFRQVLFYLRTGLVFPDDKQGIEQLLSEATFYQFQEMVYAVQEQLDKIKLSEQTPSKMGLEFIDLNKMFDENQSAYTLLKTTGNTVEAFSVVDYITVFSRDEFKNKQCQHRKNDCGCYYYPKLVLVPQQKHL</sequence>
<keyword evidence="3" id="KW-1185">Reference proteome</keyword>
<dbReference type="PANTHER" id="PTHR14499">
    <property type="entry name" value="POTASSIUM CHANNEL TETRAMERIZATION DOMAIN-CONTAINING"/>
    <property type="match status" value="1"/>
</dbReference>
<gene>
    <name evidence="2" type="ORF">MAM1_0497d10739</name>
</gene>
<dbReference type="InterPro" id="IPR000210">
    <property type="entry name" value="BTB/POZ_dom"/>
</dbReference>
<dbReference type="STRING" id="91626.A0A0C9MK51"/>